<feature type="transmembrane region" description="Helical" evidence="1">
    <location>
        <begin position="48"/>
        <end position="71"/>
    </location>
</feature>
<reference evidence="2" key="2">
    <citation type="submission" date="2019-06" db="EMBL/GenBank/DDBJ databases">
        <title>Genomics analysis of Aphanomyces spp. identifies a new class of oomycete effector associated with host adaptation.</title>
        <authorList>
            <person name="Gaulin E."/>
        </authorList>
    </citation>
    <scope>NUCLEOTIDE SEQUENCE</scope>
    <source>
        <strain evidence="2">CBS 578.67</strain>
    </source>
</reference>
<dbReference type="PANTHER" id="PTHR11360:SF317">
    <property type="entry name" value="MAJOR FACILITATOR SUPERFAMILY (MFS) PROFILE DOMAIN-CONTAINING PROTEIN-RELATED"/>
    <property type="match status" value="1"/>
</dbReference>
<dbReference type="InterPro" id="IPR050327">
    <property type="entry name" value="Proton-linked_MCT"/>
</dbReference>
<dbReference type="Gene3D" id="1.20.1250.20">
    <property type="entry name" value="MFS general substrate transporter like domains"/>
    <property type="match status" value="1"/>
</dbReference>
<feature type="transmembrane region" description="Helical" evidence="1">
    <location>
        <begin position="141"/>
        <end position="164"/>
    </location>
</feature>
<protein>
    <submittedName>
        <fullName evidence="3">Aste57867_349 protein</fullName>
    </submittedName>
</protein>
<evidence type="ECO:0000313" key="4">
    <source>
        <dbReference type="Proteomes" id="UP000332933"/>
    </source>
</evidence>
<feature type="transmembrane region" description="Helical" evidence="1">
    <location>
        <begin position="91"/>
        <end position="108"/>
    </location>
</feature>
<dbReference type="Proteomes" id="UP000332933">
    <property type="component" value="Unassembled WGS sequence"/>
</dbReference>
<dbReference type="InterPro" id="IPR036259">
    <property type="entry name" value="MFS_trans_sf"/>
</dbReference>
<keyword evidence="4" id="KW-1185">Reference proteome</keyword>
<dbReference type="GO" id="GO:0022857">
    <property type="term" value="F:transmembrane transporter activity"/>
    <property type="evidence" value="ECO:0007669"/>
    <property type="project" value="InterPro"/>
</dbReference>
<name>A0A485K3J5_9STRA</name>
<dbReference type="OrthoDB" id="65754at2759"/>
<evidence type="ECO:0000313" key="3">
    <source>
        <dbReference type="EMBL" id="VFT77575.1"/>
    </source>
</evidence>
<evidence type="ECO:0000256" key="1">
    <source>
        <dbReference type="SAM" id="Phobius"/>
    </source>
</evidence>
<dbReference type="AlphaFoldDB" id="A0A485K3J5"/>
<feature type="transmembrane region" description="Helical" evidence="1">
    <location>
        <begin position="176"/>
        <end position="197"/>
    </location>
</feature>
<dbReference type="PANTHER" id="PTHR11360">
    <property type="entry name" value="MONOCARBOXYLATE TRANSPORTER"/>
    <property type="match status" value="1"/>
</dbReference>
<feature type="transmembrane region" description="Helical" evidence="1">
    <location>
        <begin position="448"/>
        <end position="468"/>
    </location>
</feature>
<feature type="transmembrane region" description="Helical" evidence="1">
    <location>
        <begin position="361"/>
        <end position="378"/>
    </location>
</feature>
<organism evidence="3 4">
    <name type="scientific">Aphanomyces stellatus</name>
    <dbReference type="NCBI Taxonomy" id="120398"/>
    <lineage>
        <taxon>Eukaryota</taxon>
        <taxon>Sar</taxon>
        <taxon>Stramenopiles</taxon>
        <taxon>Oomycota</taxon>
        <taxon>Saprolegniomycetes</taxon>
        <taxon>Saprolegniales</taxon>
        <taxon>Verrucalvaceae</taxon>
        <taxon>Aphanomyces</taxon>
    </lineage>
</organism>
<proteinExistence type="predicted"/>
<feature type="transmembrane region" description="Helical" evidence="1">
    <location>
        <begin position="387"/>
        <end position="411"/>
    </location>
</feature>
<evidence type="ECO:0000313" key="2">
    <source>
        <dbReference type="EMBL" id="KAF0720374.1"/>
    </source>
</evidence>
<feature type="transmembrane region" description="Helical" evidence="1">
    <location>
        <begin position="217"/>
        <end position="237"/>
    </location>
</feature>
<feature type="transmembrane region" description="Helical" evidence="1">
    <location>
        <begin position="480"/>
        <end position="498"/>
    </location>
</feature>
<feature type="transmembrane region" description="Helical" evidence="1">
    <location>
        <begin position="313"/>
        <end position="341"/>
    </location>
</feature>
<sequence length="572" mass="62927">MLHWLWTYWKVIVPTKSTAELDAEHWLFVLTLDGLTYFPFHCVLFNRWWLLFFCALANVAAGSIIAFYSLYDILDVYFYGSQTKQSFTIGLQAYIWLGVAAALAGPVVEREGPRTGLTMATLLVTVGYVLSQLAVSATNPTFLLIGYGFFCGGGFGIVLVTTMCAVQKWFPDFRGFVSGVCMCGFGLGNTAFSLLYAKALNRGGLLDPVTDVSHVPQIFWSTGFAIVAVLVVTTFVIRTPPPTYIVNGHDIHCVPEAKVIDATLLDDEYLKVGMTLVNYDIVAHTELDGTDVQYFQQVKALSLLQCIFSTDFLFLYVAFAASIIPAQIFTSELAAICLGVFKQSMDTTNQLMTQGFASNTIGRLVVPLFSDALIRIFYTNPAFARKIIFVVLLITQVVFMAIASNATAMSFSMFRTLVLTTVFASGGNLALVPCFITDMFGVYHAGTMYGLALSCWSIRSVVAGYGFASFQVTRSSLGIQFQWMLVLLVVGFVAALFIRTNSSDRFFHGYQYSIGGRVICQFAFARPTSDTYAIEDVEDSVTILDRHNPSSTPSTEDFVLWKGDGAAGDKQV</sequence>
<keyword evidence="1" id="KW-0472">Membrane</keyword>
<dbReference type="EMBL" id="VJMH01000016">
    <property type="protein sequence ID" value="KAF0720374.1"/>
    <property type="molecule type" value="Genomic_DNA"/>
</dbReference>
<dbReference type="SUPFAM" id="SSF103473">
    <property type="entry name" value="MFS general substrate transporter"/>
    <property type="match status" value="1"/>
</dbReference>
<keyword evidence="1" id="KW-0812">Transmembrane</keyword>
<reference evidence="3 4" key="1">
    <citation type="submission" date="2019-03" db="EMBL/GenBank/DDBJ databases">
        <authorList>
            <person name="Gaulin E."/>
            <person name="Dumas B."/>
        </authorList>
    </citation>
    <scope>NUCLEOTIDE SEQUENCE [LARGE SCALE GENOMIC DNA]</scope>
    <source>
        <strain evidence="3">CBS 568.67</strain>
    </source>
</reference>
<feature type="transmembrane region" description="Helical" evidence="1">
    <location>
        <begin position="115"/>
        <end position="135"/>
    </location>
</feature>
<feature type="transmembrane region" description="Helical" evidence="1">
    <location>
        <begin position="417"/>
        <end position="436"/>
    </location>
</feature>
<dbReference type="Pfam" id="PF07690">
    <property type="entry name" value="MFS_1"/>
    <property type="match status" value="1"/>
</dbReference>
<accession>A0A485K3J5</accession>
<dbReference type="InterPro" id="IPR011701">
    <property type="entry name" value="MFS"/>
</dbReference>
<gene>
    <name evidence="3" type="primary">Aste57867_349</name>
    <name evidence="2" type="ORF">As57867_000349</name>
    <name evidence="3" type="ORF">ASTE57867_349</name>
</gene>
<keyword evidence="1" id="KW-1133">Transmembrane helix</keyword>
<dbReference type="EMBL" id="CAADRA010000016">
    <property type="protein sequence ID" value="VFT77575.1"/>
    <property type="molecule type" value="Genomic_DNA"/>
</dbReference>